<dbReference type="Pfam" id="PF10502">
    <property type="entry name" value="Peptidase_S26"/>
    <property type="match status" value="1"/>
</dbReference>
<dbReference type="Proteomes" id="UP000450000">
    <property type="component" value="Unassembled WGS sequence"/>
</dbReference>
<feature type="transmembrane region" description="Helical" evidence="3">
    <location>
        <begin position="223"/>
        <end position="246"/>
    </location>
</feature>
<feature type="region of interest" description="Disordered" evidence="4">
    <location>
        <begin position="1"/>
        <end position="42"/>
    </location>
</feature>
<organism evidence="6 7">
    <name type="scientific">Streptomyces kaniharaensis</name>
    <dbReference type="NCBI Taxonomy" id="212423"/>
    <lineage>
        <taxon>Bacteria</taxon>
        <taxon>Bacillati</taxon>
        <taxon>Actinomycetota</taxon>
        <taxon>Actinomycetes</taxon>
        <taxon>Kitasatosporales</taxon>
        <taxon>Streptomycetaceae</taxon>
        <taxon>Streptomyces</taxon>
    </lineage>
</organism>
<evidence type="ECO:0000256" key="1">
    <source>
        <dbReference type="ARBA" id="ARBA00004401"/>
    </source>
</evidence>
<dbReference type="EC" id="3.4.21.89" evidence="3"/>
<dbReference type="InterPro" id="IPR036286">
    <property type="entry name" value="LexA/Signal_pep-like_sf"/>
</dbReference>
<evidence type="ECO:0000313" key="7">
    <source>
        <dbReference type="Proteomes" id="UP000450000"/>
    </source>
</evidence>
<dbReference type="InterPro" id="IPR000223">
    <property type="entry name" value="Pept_S26A_signal_pept_1"/>
</dbReference>
<keyword evidence="3" id="KW-0812">Transmembrane</keyword>
<dbReference type="GO" id="GO:0005886">
    <property type="term" value="C:plasma membrane"/>
    <property type="evidence" value="ECO:0007669"/>
    <property type="project" value="UniProtKB-SubCell"/>
</dbReference>
<proteinExistence type="inferred from homology"/>
<dbReference type="Gene3D" id="2.10.109.10">
    <property type="entry name" value="Umud Fragment, subunit A"/>
    <property type="match status" value="1"/>
</dbReference>
<keyword evidence="3" id="KW-0472">Membrane</keyword>
<keyword evidence="3" id="KW-1133">Transmembrane helix</keyword>
<gene>
    <name evidence="6" type="primary">lepB</name>
    <name evidence="6" type="ORF">F7Q99_04985</name>
</gene>
<comment type="caution">
    <text evidence="3">Lacks conserved residue(s) required for the propagation of feature annotation.</text>
</comment>
<dbReference type="InterPro" id="IPR019533">
    <property type="entry name" value="Peptidase_S26"/>
</dbReference>
<dbReference type="SUPFAM" id="SSF51306">
    <property type="entry name" value="LexA/Signal peptidase"/>
    <property type="match status" value="1"/>
</dbReference>
<dbReference type="GO" id="GO:0009003">
    <property type="term" value="F:signal peptidase activity"/>
    <property type="evidence" value="ECO:0007669"/>
    <property type="project" value="UniProtKB-EC"/>
</dbReference>
<evidence type="ECO:0000259" key="5">
    <source>
        <dbReference type="Pfam" id="PF10502"/>
    </source>
</evidence>
<feature type="domain" description="Peptidase S26" evidence="5">
    <location>
        <begin position="59"/>
        <end position="208"/>
    </location>
</feature>
<evidence type="ECO:0000256" key="4">
    <source>
        <dbReference type="SAM" id="MobiDB-lite"/>
    </source>
</evidence>
<evidence type="ECO:0000256" key="3">
    <source>
        <dbReference type="RuleBase" id="RU362042"/>
    </source>
</evidence>
<sequence>MLGTGSVPGRVRAPAGCHRPARDPRESLRMRTTSRGSNGGTDMKKRRMRLVWTWIAVAVAGLVMSGLGLAVVLTGYSLHAAQSQAMSPTVEPGDVLLTDRVDASDVRRGEVYVVDSPWTMDGLVFERVMALGGDRIACQGGRLTLNGQPPDEPAERQKDSCRIDFDVTVQPGRAFLMGDFRADAFGSRYHNDDDHQGTVDLAKVHERVIWHSGTDTPPLPGKLVGAIVLLLVGPLLLVVGKIAAVITTATSGRHERPDAPAAAQS</sequence>
<dbReference type="PANTHER" id="PTHR43390">
    <property type="entry name" value="SIGNAL PEPTIDASE I"/>
    <property type="match status" value="1"/>
</dbReference>
<dbReference type="GO" id="GO:0006465">
    <property type="term" value="P:signal peptide processing"/>
    <property type="evidence" value="ECO:0007669"/>
    <property type="project" value="InterPro"/>
</dbReference>
<dbReference type="NCBIfam" id="TIGR02227">
    <property type="entry name" value="sigpep_I_bact"/>
    <property type="match status" value="1"/>
</dbReference>
<feature type="compositionally biased region" description="Basic and acidic residues" evidence="4">
    <location>
        <begin position="20"/>
        <end position="29"/>
    </location>
</feature>
<reference evidence="6 7" key="1">
    <citation type="submission" date="2019-09" db="EMBL/GenBank/DDBJ databases">
        <title>Genome Sequences of Streptomyces kaniharaensis ATCC 21070.</title>
        <authorList>
            <person name="Zhu W."/>
            <person name="De Crecy-Lagard V."/>
            <person name="Richards N.G."/>
        </authorList>
    </citation>
    <scope>NUCLEOTIDE SEQUENCE [LARGE SCALE GENOMIC DNA]</scope>
    <source>
        <strain evidence="6 7">SF-557</strain>
    </source>
</reference>
<dbReference type="OrthoDB" id="9815782at2"/>
<dbReference type="EMBL" id="WBOF01000001">
    <property type="protein sequence ID" value="MQS11660.1"/>
    <property type="molecule type" value="Genomic_DNA"/>
</dbReference>
<dbReference type="AlphaFoldDB" id="A0A6N7KJI0"/>
<name>A0A6N7KJI0_9ACTN</name>
<dbReference type="CDD" id="cd06530">
    <property type="entry name" value="S26_SPase_I"/>
    <property type="match status" value="1"/>
</dbReference>
<feature type="transmembrane region" description="Helical" evidence="3">
    <location>
        <begin position="51"/>
        <end position="78"/>
    </location>
</feature>
<comment type="similarity">
    <text evidence="2 3">Belongs to the peptidase S26 family.</text>
</comment>
<keyword evidence="3" id="KW-0645">Protease</keyword>
<keyword evidence="3 6" id="KW-0378">Hydrolase</keyword>
<evidence type="ECO:0000256" key="2">
    <source>
        <dbReference type="ARBA" id="ARBA00009370"/>
    </source>
</evidence>
<evidence type="ECO:0000313" key="6">
    <source>
        <dbReference type="EMBL" id="MQS11660.1"/>
    </source>
</evidence>
<dbReference type="GO" id="GO:0004252">
    <property type="term" value="F:serine-type endopeptidase activity"/>
    <property type="evidence" value="ECO:0007669"/>
    <property type="project" value="InterPro"/>
</dbReference>
<dbReference type="PRINTS" id="PR00727">
    <property type="entry name" value="LEADERPTASE"/>
</dbReference>
<comment type="caution">
    <text evidence="6">The sequence shown here is derived from an EMBL/GenBank/DDBJ whole genome shotgun (WGS) entry which is preliminary data.</text>
</comment>
<comment type="catalytic activity">
    <reaction evidence="3">
        <text>Cleavage of hydrophobic, N-terminal signal or leader sequences from secreted and periplasmic proteins.</text>
        <dbReference type="EC" id="3.4.21.89"/>
    </reaction>
</comment>
<comment type="subcellular location">
    <subcellularLocation>
        <location evidence="1">Cell membrane</location>
        <topology evidence="1">Single-pass type II membrane protein</topology>
    </subcellularLocation>
    <subcellularLocation>
        <location evidence="3">Membrane</location>
        <topology evidence="3">Single-pass type II membrane protein</topology>
    </subcellularLocation>
</comment>
<keyword evidence="7" id="KW-1185">Reference proteome</keyword>
<protein>
    <recommendedName>
        <fullName evidence="3">Signal peptidase I</fullName>
        <ecNumber evidence="3">3.4.21.89</ecNumber>
    </recommendedName>
</protein>
<dbReference type="PANTHER" id="PTHR43390:SF1">
    <property type="entry name" value="CHLOROPLAST PROCESSING PEPTIDASE"/>
    <property type="match status" value="1"/>
</dbReference>
<accession>A0A6N7KJI0</accession>